<organism evidence="2 3">
    <name type="scientific">Halohasta litorea</name>
    <dbReference type="NCBI Taxonomy" id="869891"/>
    <lineage>
        <taxon>Archaea</taxon>
        <taxon>Methanobacteriati</taxon>
        <taxon>Methanobacteriota</taxon>
        <taxon>Stenosarchaea group</taxon>
        <taxon>Halobacteria</taxon>
        <taxon>Halobacteriales</taxon>
        <taxon>Haloferacaceae</taxon>
        <taxon>Halohasta</taxon>
    </lineage>
</organism>
<proteinExistence type="predicted"/>
<gene>
    <name evidence="2" type="ORF">ACFSBW_07840</name>
</gene>
<evidence type="ECO:0000313" key="2">
    <source>
        <dbReference type="EMBL" id="MFD1641783.1"/>
    </source>
</evidence>
<feature type="compositionally biased region" description="Basic and acidic residues" evidence="1">
    <location>
        <begin position="217"/>
        <end position="229"/>
    </location>
</feature>
<dbReference type="AlphaFoldDB" id="A0ABD6D9J1"/>
<feature type="region of interest" description="Disordered" evidence="1">
    <location>
        <begin position="201"/>
        <end position="229"/>
    </location>
</feature>
<dbReference type="EMBL" id="JBHUDM010000002">
    <property type="protein sequence ID" value="MFD1641783.1"/>
    <property type="molecule type" value="Genomic_DNA"/>
</dbReference>
<name>A0ABD6D9J1_9EURY</name>
<evidence type="ECO:0000256" key="1">
    <source>
        <dbReference type="SAM" id="MobiDB-lite"/>
    </source>
</evidence>
<evidence type="ECO:0000313" key="3">
    <source>
        <dbReference type="Proteomes" id="UP001597052"/>
    </source>
</evidence>
<sequence>MKSKNFVGRNEEISIDTSTILYHVASATNLPSILEHGILPADSTHRDYLETKLSHIATDHGIEFPVVRQDCVFCYPSIDIALMGIHPDTECNNSLISHSGIVLVDAASTDTNLYMGEFRYISDAIDFQQMVRPDEAMISKSFEDALARYAKSFTEIEKISQIGNLSEQFHTPEVVIEGGVKPSAITECIFWKQLHTQGLPQPVRAGGSDEGSLSRRSRIEEKYRNRNCR</sequence>
<comment type="caution">
    <text evidence="2">The sequence shown here is derived from an EMBL/GenBank/DDBJ whole genome shotgun (WGS) entry which is preliminary data.</text>
</comment>
<keyword evidence="3" id="KW-1185">Reference proteome</keyword>
<dbReference type="RefSeq" id="WP_256395835.1">
    <property type="nucleotide sequence ID" value="NZ_JANHDJ010000002.1"/>
</dbReference>
<accession>A0ABD6D9J1</accession>
<dbReference type="Proteomes" id="UP001597052">
    <property type="component" value="Unassembled WGS sequence"/>
</dbReference>
<protein>
    <submittedName>
        <fullName evidence="2">Uncharacterized protein</fullName>
    </submittedName>
</protein>
<reference evidence="2 3" key="1">
    <citation type="journal article" date="2019" name="Int. J. Syst. Evol. Microbiol.">
        <title>The Global Catalogue of Microorganisms (GCM) 10K type strain sequencing project: providing services to taxonomists for standard genome sequencing and annotation.</title>
        <authorList>
            <consortium name="The Broad Institute Genomics Platform"/>
            <consortium name="The Broad Institute Genome Sequencing Center for Infectious Disease"/>
            <person name="Wu L."/>
            <person name="Ma J."/>
        </authorList>
    </citation>
    <scope>NUCLEOTIDE SEQUENCE [LARGE SCALE GENOMIC DNA]</scope>
    <source>
        <strain evidence="2 3">CGMCC 1.10593</strain>
    </source>
</reference>